<comment type="caution">
    <text evidence="1">The sequence shown here is derived from an EMBL/GenBank/DDBJ whole genome shotgun (WGS) entry which is preliminary data.</text>
</comment>
<dbReference type="EMBL" id="RPOK01000001">
    <property type="protein sequence ID" value="RPJ68435.1"/>
    <property type="molecule type" value="Genomic_DNA"/>
</dbReference>
<dbReference type="AlphaFoldDB" id="A0A3N5YEX5"/>
<keyword evidence="2" id="KW-1185">Reference proteome</keyword>
<sequence>MVEKEHKENITAFFEQMVQYLIAKDTEALAALYHIPTVFVDEGEKKICANREEICAKLAAIMRSSSFCATSHFEFFVSHSVKLSEALYFIQVVWDWKDSAGNLVVNRMTSYTLQQSSNGHFDIVVSVADGSNLDVKS</sequence>
<evidence type="ECO:0000313" key="1">
    <source>
        <dbReference type="EMBL" id="RPJ68435.1"/>
    </source>
</evidence>
<dbReference type="InterPro" id="IPR032710">
    <property type="entry name" value="NTF2-like_dom_sf"/>
</dbReference>
<proteinExistence type="predicted"/>
<evidence type="ECO:0008006" key="3">
    <source>
        <dbReference type="Google" id="ProtNLM"/>
    </source>
</evidence>
<organism evidence="1 2">
    <name type="scientific">Alteromonas sediminis</name>
    <dbReference type="NCBI Taxonomy" id="2259342"/>
    <lineage>
        <taxon>Bacteria</taxon>
        <taxon>Pseudomonadati</taxon>
        <taxon>Pseudomonadota</taxon>
        <taxon>Gammaproteobacteria</taxon>
        <taxon>Alteromonadales</taxon>
        <taxon>Alteromonadaceae</taxon>
        <taxon>Alteromonas/Salinimonas group</taxon>
        <taxon>Alteromonas</taxon>
    </lineage>
</organism>
<dbReference type="RefSeq" id="WP_124026436.1">
    <property type="nucleotide sequence ID" value="NZ_JBHRSN010000005.1"/>
</dbReference>
<dbReference type="SUPFAM" id="SSF54427">
    <property type="entry name" value="NTF2-like"/>
    <property type="match status" value="1"/>
</dbReference>
<gene>
    <name evidence="1" type="ORF">DRW07_03250</name>
</gene>
<reference evidence="1 2" key="1">
    <citation type="submission" date="2018-11" db="EMBL/GenBank/DDBJ databases">
        <authorList>
            <person name="Ye M.-Q."/>
            <person name="Du Z.-J."/>
        </authorList>
    </citation>
    <scope>NUCLEOTIDE SEQUENCE [LARGE SCALE GENOMIC DNA]</scope>
    <source>
        <strain evidence="1 2">U0105</strain>
    </source>
</reference>
<accession>A0A3N5YEX5</accession>
<dbReference type="Gene3D" id="3.10.450.50">
    <property type="match status" value="1"/>
</dbReference>
<protein>
    <recommendedName>
        <fullName evidence="3">Nuclear transport factor 2 family protein</fullName>
    </recommendedName>
</protein>
<dbReference type="Proteomes" id="UP000275281">
    <property type="component" value="Unassembled WGS sequence"/>
</dbReference>
<evidence type="ECO:0000313" key="2">
    <source>
        <dbReference type="Proteomes" id="UP000275281"/>
    </source>
</evidence>
<name>A0A3N5YEX5_9ALTE</name>
<dbReference type="OrthoDB" id="6331601at2"/>